<keyword evidence="9" id="KW-1133">Transmembrane helix</keyword>
<protein>
    <submittedName>
        <fullName evidence="16">LEAF RUST 10 DISEASE-RESISTANCE LOCUS RECEPTOR-LIKE PROTEIN KINASE-like 1.1</fullName>
    </submittedName>
</protein>
<dbReference type="Gene3D" id="3.30.200.20">
    <property type="entry name" value="Phosphorylase Kinase, domain 1"/>
    <property type="match status" value="1"/>
</dbReference>
<evidence type="ECO:0000256" key="12">
    <source>
        <dbReference type="PROSITE-ProRule" id="PRU10141"/>
    </source>
</evidence>
<feature type="compositionally biased region" description="Polar residues" evidence="13">
    <location>
        <begin position="656"/>
        <end position="665"/>
    </location>
</feature>
<dbReference type="GO" id="GO:0004674">
    <property type="term" value="F:protein serine/threonine kinase activity"/>
    <property type="evidence" value="ECO:0007669"/>
    <property type="project" value="UniProtKB-KW"/>
</dbReference>
<accession>A0A834TWR0</accession>
<dbReference type="GO" id="GO:0005524">
    <property type="term" value="F:ATP binding"/>
    <property type="evidence" value="ECO:0007669"/>
    <property type="project" value="UniProtKB-UniRule"/>
</dbReference>
<evidence type="ECO:0000256" key="9">
    <source>
        <dbReference type="ARBA" id="ARBA00022989"/>
    </source>
</evidence>
<evidence type="ECO:0000256" key="1">
    <source>
        <dbReference type="ARBA" id="ARBA00004167"/>
    </source>
</evidence>
<keyword evidence="10" id="KW-0472">Membrane</keyword>
<dbReference type="SUPFAM" id="SSF56112">
    <property type="entry name" value="Protein kinase-like (PK-like)"/>
    <property type="match status" value="1"/>
</dbReference>
<keyword evidence="11" id="KW-0325">Glycoprotein</keyword>
<name>A0A834TWR0_9FABA</name>
<feature type="signal peptide" evidence="14">
    <location>
        <begin position="1"/>
        <end position="26"/>
    </location>
</feature>
<dbReference type="PROSITE" id="PS00107">
    <property type="entry name" value="PROTEIN_KINASE_ATP"/>
    <property type="match status" value="1"/>
</dbReference>
<dbReference type="PANTHER" id="PTHR46008:SF50">
    <property type="entry name" value="WALL ASSOCIATED KINASE-LIKE PROTEIN"/>
    <property type="match status" value="1"/>
</dbReference>
<keyword evidence="17" id="KW-1185">Reference proteome</keyword>
<evidence type="ECO:0000256" key="3">
    <source>
        <dbReference type="ARBA" id="ARBA00022679"/>
    </source>
</evidence>
<evidence type="ECO:0000256" key="8">
    <source>
        <dbReference type="ARBA" id="ARBA00022840"/>
    </source>
</evidence>
<dbReference type="Pfam" id="PF00069">
    <property type="entry name" value="Pkinase"/>
    <property type="match status" value="1"/>
</dbReference>
<evidence type="ECO:0000313" key="17">
    <source>
        <dbReference type="Proteomes" id="UP000634136"/>
    </source>
</evidence>
<evidence type="ECO:0000256" key="4">
    <source>
        <dbReference type="ARBA" id="ARBA00022692"/>
    </source>
</evidence>
<dbReference type="InterPro" id="IPR000719">
    <property type="entry name" value="Prot_kinase_dom"/>
</dbReference>
<dbReference type="InterPro" id="IPR011009">
    <property type="entry name" value="Kinase-like_dom_sf"/>
</dbReference>
<gene>
    <name evidence="16" type="ORF">G2W53_018934</name>
</gene>
<dbReference type="GO" id="GO:0005886">
    <property type="term" value="C:plasma membrane"/>
    <property type="evidence" value="ECO:0007669"/>
    <property type="project" value="UniProtKB-ARBA"/>
</dbReference>
<dbReference type="FunFam" id="1.10.510.10:FF:000161">
    <property type="entry name" value="Wall-associated receptor kinase-like 20"/>
    <property type="match status" value="1"/>
</dbReference>
<dbReference type="PANTHER" id="PTHR46008">
    <property type="entry name" value="LEAF RUST 10 DISEASE-RESISTANCE LOCUS RECEPTOR-LIKE PROTEIN KINASE-LIKE 1.4"/>
    <property type="match status" value="1"/>
</dbReference>
<reference evidence="16" key="1">
    <citation type="submission" date="2020-09" db="EMBL/GenBank/DDBJ databases">
        <title>Genome-Enabled Discovery of Anthraquinone Biosynthesis in Senna tora.</title>
        <authorList>
            <person name="Kang S.-H."/>
            <person name="Pandey R.P."/>
            <person name="Lee C.-M."/>
            <person name="Sim J.-S."/>
            <person name="Jeong J.-T."/>
            <person name="Choi B.-S."/>
            <person name="Jung M."/>
            <person name="Ginzburg D."/>
            <person name="Zhao K."/>
            <person name="Won S.Y."/>
            <person name="Oh T.-J."/>
            <person name="Yu Y."/>
            <person name="Kim N.-H."/>
            <person name="Lee O.R."/>
            <person name="Lee T.-H."/>
            <person name="Bashyal P."/>
            <person name="Kim T.-S."/>
            <person name="Lee W.-H."/>
            <person name="Kawkins C."/>
            <person name="Kim C.-K."/>
            <person name="Kim J.S."/>
            <person name="Ahn B.O."/>
            <person name="Rhee S.Y."/>
            <person name="Sohng J.K."/>
        </authorList>
    </citation>
    <scope>NUCLEOTIDE SEQUENCE</scope>
    <source>
        <tissue evidence="16">Leaf</tissue>
    </source>
</reference>
<keyword evidence="6 12" id="KW-0547">Nucleotide-binding</keyword>
<keyword evidence="5 14" id="KW-0732">Signal</keyword>
<proteinExistence type="predicted"/>
<evidence type="ECO:0000256" key="2">
    <source>
        <dbReference type="ARBA" id="ARBA00022527"/>
    </source>
</evidence>
<dbReference type="Proteomes" id="UP000634136">
    <property type="component" value="Unassembled WGS sequence"/>
</dbReference>
<dbReference type="AlphaFoldDB" id="A0A834TWR0"/>
<dbReference type="InterPro" id="IPR017441">
    <property type="entry name" value="Protein_kinase_ATP_BS"/>
</dbReference>
<keyword evidence="4" id="KW-0812">Transmembrane</keyword>
<evidence type="ECO:0000256" key="11">
    <source>
        <dbReference type="ARBA" id="ARBA00023180"/>
    </source>
</evidence>
<feature type="domain" description="Protein kinase" evidence="15">
    <location>
        <begin position="324"/>
        <end position="599"/>
    </location>
</feature>
<evidence type="ECO:0000259" key="15">
    <source>
        <dbReference type="PROSITE" id="PS50011"/>
    </source>
</evidence>
<dbReference type="PROSITE" id="PS50011">
    <property type="entry name" value="PROTEIN_KINASE_DOM"/>
    <property type="match status" value="1"/>
</dbReference>
<feature type="chain" id="PRO_5032778764" evidence="14">
    <location>
        <begin position="27"/>
        <end position="665"/>
    </location>
</feature>
<evidence type="ECO:0000256" key="6">
    <source>
        <dbReference type="ARBA" id="ARBA00022741"/>
    </source>
</evidence>
<dbReference type="Gene3D" id="1.10.510.10">
    <property type="entry name" value="Transferase(Phosphotransferase) domain 1"/>
    <property type="match status" value="1"/>
</dbReference>
<feature type="binding site" evidence="12">
    <location>
        <position position="352"/>
    </location>
    <ligand>
        <name>ATP</name>
        <dbReference type="ChEBI" id="CHEBI:30616"/>
    </ligand>
</feature>
<evidence type="ECO:0000313" key="16">
    <source>
        <dbReference type="EMBL" id="KAF7827770.1"/>
    </source>
</evidence>
<evidence type="ECO:0000256" key="14">
    <source>
        <dbReference type="SAM" id="SignalP"/>
    </source>
</evidence>
<dbReference type="EMBL" id="JAAIUW010000006">
    <property type="protein sequence ID" value="KAF7827770.1"/>
    <property type="molecule type" value="Genomic_DNA"/>
</dbReference>
<keyword evidence="8 12" id="KW-0067">ATP-binding</keyword>
<organism evidence="16 17">
    <name type="scientific">Senna tora</name>
    <dbReference type="NCBI Taxonomy" id="362788"/>
    <lineage>
        <taxon>Eukaryota</taxon>
        <taxon>Viridiplantae</taxon>
        <taxon>Streptophyta</taxon>
        <taxon>Embryophyta</taxon>
        <taxon>Tracheophyta</taxon>
        <taxon>Spermatophyta</taxon>
        <taxon>Magnoliopsida</taxon>
        <taxon>eudicotyledons</taxon>
        <taxon>Gunneridae</taxon>
        <taxon>Pentapetalae</taxon>
        <taxon>rosids</taxon>
        <taxon>fabids</taxon>
        <taxon>Fabales</taxon>
        <taxon>Fabaceae</taxon>
        <taxon>Caesalpinioideae</taxon>
        <taxon>Cassia clade</taxon>
        <taxon>Senna</taxon>
    </lineage>
</organism>
<evidence type="ECO:0000256" key="7">
    <source>
        <dbReference type="ARBA" id="ARBA00022777"/>
    </source>
</evidence>
<keyword evidence="2" id="KW-0723">Serine/threonine-protein kinase</keyword>
<evidence type="ECO:0000256" key="10">
    <source>
        <dbReference type="ARBA" id="ARBA00023136"/>
    </source>
</evidence>
<evidence type="ECO:0000256" key="5">
    <source>
        <dbReference type="ARBA" id="ARBA00022729"/>
    </source>
</evidence>
<keyword evidence="16" id="KW-0675">Receptor</keyword>
<feature type="region of interest" description="Disordered" evidence="13">
    <location>
        <begin position="619"/>
        <end position="665"/>
    </location>
</feature>
<comment type="caution">
    <text evidence="16">The sequence shown here is derived from an EMBL/GenBank/DDBJ whole genome shotgun (WGS) entry which is preliminary data.</text>
</comment>
<sequence length="665" mass="75086">MVLVSEFRFFFFSYLVFLLSAVYANGKNDHCPRSFPCGKLGKIQFPLTKAERPDCGLLVVHGCDEPNPSSLKTIQLEKNGRQLLLTTVFQRENLIKVFDQDLHNHLKSNVCQVFNKNISLPQHSPLVSFHLRNNVTIYRCNHSLNISPPIGFINHTCPGYDIYYQGSDLPLTSQTQKKKNKGLPLNLEQAPIFSACSVLQLLEKDVTNTTNLLSFLTAQMLLEVRLSDECDKCYNHNRGQCRLDKNKKFFCDKGLSIGLLGILIIWLLLREHYKRNYASSNVQLQSKNNKAIDPYSNIDPESSGAYFGVPLFTIEELEEATNNFDRSRELGNGGFGTVYYGKLQDGREVAVKRLYEHNCRRLEQFMNEIVILTRLCHQNLVSLYGCTSRHSHKLLLVYEYIRNGTLSCHLHGELAHRCLLPWQIRIKIAIETATALAYLHASDTIHRDVKTNNILIDNNFCVKVADFGLSRLFPNDVTHVSTAPQGSPGYVDPEYHQCYQLTSKSDVYSFGVVLIELISSKAAVDMNRHKDEINLANLAIKKIQDSALGDLVDPSLGFESDNEVRRMIVSVAELAFRCLQRDKELRPSMDEVLMILKRIESGKEKVEHLEEVDIHGAGISLSGPIHPPSPDCNETGSLKNTKSPPSAETMTHKWSSELTTPNAST</sequence>
<dbReference type="SMART" id="SM00220">
    <property type="entry name" value="S_TKc"/>
    <property type="match status" value="1"/>
</dbReference>
<comment type="subcellular location">
    <subcellularLocation>
        <location evidence="1">Membrane</location>
        <topology evidence="1">Single-pass membrane protein</topology>
    </subcellularLocation>
</comment>
<keyword evidence="7 16" id="KW-0418">Kinase</keyword>
<feature type="compositionally biased region" description="Polar residues" evidence="13">
    <location>
        <begin position="632"/>
        <end position="649"/>
    </location>
</feature>
<evidence type="ECO:0000256" key="13">
    <source>
        <dbReference type="SAM" id="MobiDB-lite"/>
    </source>
</evidence>
<keyword evidence="3" id="KW-0808">Transferase</keyword>
<dbReference type="OrthoDB" id="4062651at2759"/>